<evidence type="ECO:0000313" key="1">
    <source>
        <dbReference type="EMBL" id="OIW23789.1"/>
    </source>
</evidence>
<sequence length="221" mass="24598">MPSPAEIRWITNHIEWQPSYIQRVSRRQPLPIEIVEPDPAWPATFELVASRIRDALGPVAVSILHVGSTAVPGLPAKAVIDIDLVVPNPTDEAAYVAMLEKAGFQFLYREPEWYERRFFGLPEPYTNLHVFGPSSPEPVRHAMFRDWLKTHPEDREIYAVVKRESAAASRGAGGTGNQYNARKSDVIKEIYARIFKAYGLGSSGRQPGGGVEVTSLSCSRV</sequence>
<proteinExistence type="predicted"/>
<dbReference type="Pfam" id="PF04229">
    <property type="entry name" value="GrpB"/>
    <property type="match status" value="1"/>
</dbReference>
<dbReference type="PANTHER" id="PTHR34822:SF1">
    <property type="entry name" value="GRPB FAMILY PROTEIN"/>
    <property type="match status" value="1"/>
</dbReference>
<gene>
    <name evidence="1" type="ORF">CONLIGDRAFT_637023</name>
</gene>
<reference evidence="1 2" key="1">
    <citation type="submission" date="2016-10" db="EMBL/GenBank/DDBJ databases">
        <title>Draft genome sequence of Coniochaeta ligniaria NRRL30616, a lignocellulolytic fungus for bioabatement of inhibitors in plant biomass hydrolysates.</title>
        <authorList>
            <consortium name="DOE Joint Genome Institute"/>
            <person name="Jimenez D.J."/>
            <person name="Hector R.E."/>
            <person name="Riley R."/>
            <person name="Sun H."/>
            <person name="Grigoriev I.V."/>
            <person name="Van Elsas J.D."/>
            <person name="Nichols N.N."/>
        </authorList>
    </citation>
    <scope>NUCLEOTIDE SEQUENCE [LARGE SCALE GENOMIC DNA]</scope>
    <source>
        <strain evidence="1 2">NRRL 30616</strain>
    </source>
</reference>
<dbReference type="PANTHER" id="PTHR34822">
    <property type="entry name" value="GRPB DOMAIN PROTEIN (AFU_ORTHOLOGUE AFUA_1G01530)"/>
    <property type="match status" value="1"/>
</dbReference>
<dbReference type="InterPro" id="IPR043519">
    <property type="entry name" value="NT_sf"/>
</dbReference>
<dbReference type="EMBL" id="KV875105">
    <property type="protein sequence ID" value="OIW23789.1"/>
    <property type="molecule type" value="Genomic_DNA"/>
</dbReference>
<dbReference type="Proteomes" id="UP000182658">
    <property type="component" value="Unassembled WGS sequence"/>
</dbReference>
<organism evidence="1 2">
    <name type="scientific">Coniochaeta ligniaria NRRL 30616</name>
    <dbReference type="NCBI Taxonomy" id="1408157"/>
    <lineage>
        <taxon>Eukaryota</taxon>
        <taxon>Fungi</taxon>
        <taxon>Dikarya</taxon>
        <taxon>Ascomycota</taxon>
        <taxon>Pezizomycotina</taxon>
        <taxon>Sordariomycetes</taxon>
        <taxon>Sordariomycetidae</taxon>
        <taxon>Coniochaetales</taxon>
        <taxon>Coniochaetaceae</taxon>
        <taxon>Coniochaeta</taxon>
    </lineage>
</organism>
<dbReference type="OrthoDB" id="630895at2759"/>
<keyword evidence="2" id="KW-1185">Reference proteome</keyword>
<name>A0A1J7I8L3_9PEZI</name>
<dbReference type="AlphaFoldDB" id="A0A1J7I8L3"/>
<protein>
    <submittedName>
        <fullName evidence="1">UPF0157-domain-containing protein</fullName>
    </submittedName>
</protein>
<dbReference type="Gene3D" id="3.30.460.10">
    <property type="entry name" value="Beta Polymerase, domain 2"/>
    <property type="match status" value="1"/>
</dbReference>
<dbReference type="InterPro" id="IPR007344">
    <property type="entry name" value="GrpB/CoaE"/>
</dbReference>
<accession>A0A1J7I8L3</accession>
<dbReference type="SUPFAM" id="SSF81301">
    <property type="entry name" value="Nucleotidyltransferase"/>
    <property type="match status" value="1"/>
</dbReference>
<dbReference type="InParanoid" id="A0A1J7I8L3"/>
<evidence type="ECO:0000313" key="2">
    <source>
        <dbReference type="Proteomes" id="UP000182658"/>
    </source>
</evidence>